<dbReference type="PROSITE" id="PS51384">
    <property type="entry name" value="FAD_FR"/>
    <property type="match status" value="1"/>
</dbReference>
<dbReference type="SUPFAM" id="SSF63380">
    <property type="entry name" value="Riboflavin synthase domain-like"/>
    <property type="match status" value="1"/>
</dbReference>
<accession>A0A1G2KML1</accession>
<feature type="transmembrane region" description="Helical" evidence="1">
    <location>
        <begin position="46"/>
        <end position="64"/>
    </location>
</feature>
<dbReference type="CDD" id="cd00322">
    <property type="entry name" value="FNR_like"/>
    <property type="match status" value="1"/>
</dbReference>
<dbReference type="InterPro" id="IPR039261">
    <property type="entry name" value="FNR_nucleotide-bd"/>
</dbReference>
<organism evidence="3 4">
    <name type="scientific">Candidatus Sungbacteria bacterium RIFCSPHIGHO2_02_FULL_49_20</name>
    <dbReference type="NCBI Taxonomy" id="1802272"/>
    <lineage>
        <taxon>Bacteria</taxon>
        <taxon>Candidatus Sungiibacteriota</taxon>
    </lineage>
</organism>
<sequence>MVVSWLTNAIFAWVFRAPSNVESVYITALILVFIISPPHLGGYSQFIALAGWAAAWAMASKFILAIGKKHIMNPAAFAVALTAFAIGQSASWWVGTFYMAPFVAIGGFLVVRKIRRADMVGSFLIIALAVIIGFGLSRGSHPLISVRSALLDSPILFFALIMLTEPLTTPPTRMLRMGYGALVGFLFVPTIHIGAIYSTPELALIVGNIFSYVVSPKEKLILKFKEKIRVAANAYDFIFASDRKFTFRPGQYMEWTLAHRHPDSRGNRRYFTIASAPTEEDVRIGVKFYPEPSSFKNRLASMNPGATIVVSQRAGDFVMPNNNQQKLVFIAGGIGVTPFRSMIQNLLDKNEKRPITLLYSCKTVADIAYKEIFDKAVGELGIKTVYVIAEPDQASNNHLEMRHGLIDKTMIIEEIPDFKERMFYISGPHAMVAAFKKTLKGMGIKRSRIKIDFFPGYA</sequence>
<dbReference type="Proteomes" id="UP000178710">
    <property type="component" value="Unassembled WGS sequence"/>
</dbReference>
<dbReference type="InterPro" id="IPR017938">
    <property type="entry name" value="Riboflavin_synthase-like_b-brl"/>
</dbReference>
<protein>
    <recommendedName>
        <fullName evidence="2">FAD-binding FR-type domain-containing protein</fullName>
    </recommendedName>
</protein>
<dbReference type="EMBL" id="MHQK01000051">
    <property type="protein sequence ID" value="OHA00680.1"/>
    <property type="molecule type" value="Genomic_DNA"/>
</dbReference>
<dbReference type="GO" id="GO:0016491">
    <property type="term" value="F:oxidoreductase activity"/>
    <property type="evidence" value="ECO:0007669"/>
    <property type="project" value="InterPro"/>
</dbReference>
<dbReference type="PANTHER" id="PTHR47354:SF5">
    <property type="entry name" value="PROTEIN RFBI"/>
    <property type="match status" value="1"/>
</dbReference>
<keyword evidence="1" id="KW-0812">Transmembrane</keyword>
<dbReference type="PANTHER" id="PTHR47354">
    <property type="entry name" value="NADH OXIDOREDUCTASE HCR"/>
    <property type="match status" value="1"/>
</dbReference>
<dbReference type="Gene3D" id="3.40.50.80">
    <property type="entry name" value="Nucleotide-binding domain of ferredoxin-NADP reductase (FNR) module"/>
    <property type="match status" value="1"/>
</dbReference>
<dbReference type="InterPro" id="IPR050415">
    <property type="entry name" value="MRET"/>
</dbReference>
<feature type="domain" description="FAD-binding FR-type" evidence="2">
    <location>
        <begin position="217"/>
        <end position="320"/>
    </location>
</feature>
<keyword evidence="1" id="KW-1133">Transmembrane helix</keyword>
<dbReference type="Gene3D" id="2.40.30.10">
    <property type="entry name" value="Translation factors"/>
    <property type="match status" value="1"/>
</dbReference>
<feature type="transmembrane region" description="Helical" evidence="1">
    <location>
        <begin position="143"/>
        <end position="163"/>
    </location>
</feature>
<evidence type="ECO:0000256" key="1">
    <source>
        <dbReference type="SAM" id="Phobius"/>
    </source>
</evidence>
<comment type="caution">
    <text evidence="3">The sequence shown here is derived from an EMBL/GenBank/DDBJ whole genome shotgun (WGS) entry which is preliminary data.</text>
</comment>
<feature type="transmembrane region" description="Helical" evidence="1">
    <location>
        <begin position="118"/>
        <end position="137"/>
    </location>
</feature>
<feature type="transmembrane region" description="Helical" evidence="1">
    <location>
        <begin position="71"/>
        <end position="87"/>
    </location>
</feature>
<dbReference type="AlphaFoldDB" id="A0A1G2KML1"/>
<dbReference type="Pfam" id="PF00175">
    <property type="entry name" value="NAD_binding_1"/>
    <property type="match status" value="1"/>
</dbReference>
<feature type="transmembrane region" description="Helical" evidence="1">
    <location>
        <begin position="175"/>
        <end position="197"/>
    </location>
</feature>
<feature type="transmembrane region" description="Helical" evidence="1">
    <location>
        <begin position="93"/>
        <end position="111"/>
    </location>
</feature>
<dbReference type="PRINTS" id="PR00410">
    <property type="entry name" value="PHEHYDRXLASE"/>
</dbReference>
<feature type="transmembrane region" description="Helical" evidence="1">
    <location>
        <begin position="23"/>
        <end position="40"/>
    </location>
</feature>
<dbReference type="InterPro" id="IPR017927">
    <property type="entry name" value="FAD-bd_FR_type"/>
</dbReference>
<reference evidence="3 4" key="1">
    <citation type="journal article" date="2016" name="Nat. Commun.">
        <title>Thousands of microbial genomes shed light on interconnected biogeochemical processes in an aquifer system.</title>
        <authorList>
            <person name="Anantharaman K."/>
            <person name="Brown C.T."/>
            <person name="Hug L.A."/>
            <person name="Sharon I."/>
            <person name="Castelle C.J."/>
            <person name="Probst A.J."/>
            <person name="Thomas B.C."/>
            <person name="Singh A."/>
            <person name="Wilkins M.J."/>
            <person name="Karaoz U."/>
            <person name="Brodie E.L."/>
            <person name="Williams K.H."/>
            <person name="Hubbard S.S."/>
            <person name="Banfield J.F."/>
        </authorList>
    </citation>
    <scope>NUCLEOTIDE SEQUENCE [LARGE SCALE GENOMIC DNA]</scope>
</reference>
<dbReference type="SUPFAM" id="SSF52343">
    <property type="entry name" value="Ferredoxin reductase-like, C-terminal NADP-linked domain"/>
    <property type="match status" value="1"/>
</dbReference>
<evidence type="ECO:0000313" key="3">
    <source>
        <dbReference type="EMBL" id="OHA00680.1"/>
    </source>
</evidence>
<evidence type="ECO:0000313" key="4">
    <source>
        <dbReference type="Proteomes" id="UP000178710"/>
    </source>
</evidence>
<name>A0A1G2KML1_9BACT</name>
<dbReference type="InterPro" id="IPR001433">
    <property type="entry name" value="OxRdtase_FAD/NAD-bd"/>
</dbReference>
<gene>
    <name evidence="3" type="ORF">A3C12_02765</name>
</gene>
<keyword evidence="1" id="KW-0472">Membrane</keyword>
<dbReference type="InterPro" id="IPR001709">
    <property type="entry name" value="Flavoprot_Pyr_Nucl_cyt_Rdtase"/>
</dbReference>
<dbReference type="PRINTS" id="PR00371">
    <property type="entry name" value="FPNCR"/>
</dbReference>
<evidence type="ECO:0000259" key="2">
    <source>
        <dbReference type="PROSITE" id="PS51384"/>
    </source>
</evidence>
<proteinExistence type="predicted"/>